<proteinExistence type="predicted"/>
<evidence type="ECO:0000313" key="1">
    <source>
        <dbReference type="EMBL" id="PAN40349.2"/>
    </source>
</evidence>
<dbReference type="Gramene" id="PAN40349">
    <property type="protein sequence ID" value="PAN40349"/>
    <property type="gene ID" value="PAHAL_7G285700"/>
</dbReference>
<reference evidence="1" key="1">
    <citation type="submission" date="2018-04" db="EMBL/GenBank/DDBJ databases">
        <title>WGS assembly of Panicum hallii.</title>
        <authorList>
            <person name="Lovell J."/>
            <person name="Jenkins J."/>
            <person name="Lowry D."/>
            <person name="Mamidi S."/>
            <person name="Sreedasyam A."/>
            <person name="Weng X."/>
            <person name="Barry K."/>
            <person name="Bonette J."/>
            <person name="Campitelli B."/>
            <person name="Daum C."/>
            <person name="Gordon S."/>
            <person name="Gould B."/>
            <person name="Lipzen A."/>
            <person name="Macqueen A."/>
            <person name="Palacio-Mejia J."/>
            <person name="Plott C."/>
            <person name="Shakirov E."/>
            <person name="Shu S."/>
            <person name="Yoshinaga Y."/>
            <person name="Zane M."/>
            <person name="Rokhsar D."/>
            <person name="Grimwood J."/>
            <person name="Schmutz J."/>
            <person name="Juenger T."/>
        </authorList>
    </citation>
    <scope>NUCLEOTIDE SEQUENCE [LARGE SCALE GENOMIC DNA]</scope>
    <source>
        <strain evidence="1">FIL2</strain>
    </source>
</reference>
<dbReference type="AlphaFoldDB" id="A0A2S3IAT2"/>
<protein>
    <submittedName>
        <fullName evidence="1">Uncharacterized protein</fullName>
    </submittedName>
</protein>
<gene>
    <name evidence="1" type="ORF">PAHAL_7G285700</name>
</gene>
<name>A0A2S3IAT2_9POAL</name>
<dbReference type="EMBL" id="CM008052">
    <property type="protein sequence ID" value="PAN40349.2"/>
    <property type="molecule type" value="Genomic_DNA"/>
</dbReference>
<accession>A0A2S3IAT2</accession>
<organism evidence="1">
    <name type="scientific">Panicum hallii</name>
    <dbReference type="NCBI Taxonomy" id="206008"/>
    <lineage>
        <taxon>Eukaryota</taxon>
        <taxon>Viridiplantae</taxon>
        <taxon>Streptophyta</taxon>
        <taxon>Embryophyta</taxon>
        <taxon>Tracheophyta</taxon>
        <taxon>Spermatophyta</taxon>
        <taxon>Magnoliopsida</taxon>
        <taxon>Liliopsida</taxon>
        <taxon>Poales</taxon>
        <taxon>Poaceae</taxon>
        <taxon>PACMAD clade</taxon>
        <taxon>Panicoideae</taxon>
        <taxon>Panicodae</taxon>
        <taxon>Paniceae</taxon>
        <taxon>Panicinae</taxon>
        <taxon>Panicum</taxon>
        <taxon>Panicum sect. Panicum</taxon>
    </lineage>
</organism>
<sequence>MSGLTQCRHRTLRRSRRAAGEVYSAAWTSLSLQPFTELCRAAVSLSPPPPPWISRFGLLATGASSRQHAAPILLQNNDSCGHQCSLAIPHPSSSHAPCSSLWPIWVASSVRMLAFLRFVEIDAGRRGAEVSKAGI</sequence>
<dbReference type="Proteomes" id="UP000243499">
    <property type="component" value="Chromosome 7"/>
</dbReference>